<dbReference type="InterPro" id="IPR002048">
    <property type="entry name" value="EF_hand_dom"/>
</dbReference>
<dbReference type="PROSITE" id="PS50222">
    <property type="entry name" value="EF_HAND_2"/>
    <property type="match status" value="1"/>
</dbReference>
<feature type="domain" description="EF-hand" evidence="3">
    <location>
        <begin position="39"/>
        <end position="74"/>
    </location>
</feature>
<reference evidence="4 5" key="1">
    <citation type="journal article" date="2020" name="Biotechnol. Biofuels">
        <title>New insights from the biogas microbiome by comprehensive genome-resolved metagenomics of nearly 1600 species originating from multiple anaerobic digesters.</title>
        <authorList>
            <person name="Campanaro S."/>
            <person name="Treu L."/>
            <person name="Rodriguez-R L.M."/>
            <person name="Kovalovszki A."/>
            <person name="Ziels R.M."/>
            <person name="Maus I."/>
            <person name="Zhu X."/>
            <person name="Kougias P.G."/>
            <person name="Basile A."/>
            <person name="Luo G."/>
            <person name="Schluter A."/>
            <person name="Konstantinidis K.T."/>
            <person name="Angelidaki I."/>
        </authorList>
    </citation>
    <scope>NUCLEOTIDE SEQUENCE [LARGE SCALE GENOMIC DNA]</scope>
    <source>
        <strain evidence="4">AS05jafATM_89</strain>
    </source>
</reference>
<evidence type="ECO:0000313" key="5">
    <source>
        <dbReference type="Proteomes" id="UP000576550"/>
    </source>
</evidence>
<name>A0A832R8H6_9BACT</name>
<dbReference type="GO" id="GO:0005737">
    <property type="term" value="C:cytoplasm"/>
    <property type="evidence" value="ECO:0007669"/>
    <property type="project" value="TreeGrafter"/>
</dbReference>
<keyword evidence="2" id="KW-0677">Repeat</keyword>
<dbReference type="InterPro" id="IPR058923">
    <property type="entry name" value="RCC1-like_dom"/>
</dbReference>
<dbReference type="PROSITE" id="PS00018">
    <property type="entry name" value="EF_HAND_1"/>
    <property type="match status" value="1"/>
</dbReference>
<dbReference type="InterPro" id="IPR018247">
    <property type="entry name" value="EF_Hand_1_Ca_BS"/>
</dbReference>
<evidence type="ECO:0000313" key="4">
    <source>
        <dbReference type="EMBL" id="HHX99196.1"/>
    </source>
</evidence>
<dbReference type="PANTHER" id="PTHR45982:SF1">
    <property type="entry name" value="REGULATOR OF CHROMOSOME CONDENSATION"/>
    <property type="match status" value="1"/>
</dbReference>
<dbReference type="SUPFAM" id="SSF50985">
    <property type="entry name" value="RCC1/BLIP-II"/>
    <property type="match status" value="1"/>
</dbReference>
<dbReference type="GO" id="GO:0005085">
    <property type="term" value="F:guanyl-nucleotide exchange factor activity"/>
    <property type="evidence" value="ECO:0007669"/>
    <property type="project" value="TreeGrafter"/>
</dbReference>
<dbReference type="Gene3D" id="2.130.10.30">
    <property type="entry name" value="Regulator of chromosome condensation 1/beta-lactamase-inhibitor protein II"/>
    <property type="match status" value="3"/>
</dbReference>
<dbReference type="EMBL" id="DUTP01000001">
    <property type="protein sequence ID" value="HHX99196.1"/>
    <property type="molecule type" value="Genomic_DNA"/>
</dbReference>
<comment type="caution">
    <text evidence="4">The sequence shown here is derived from an EMBL/GenBank/DDBJ whole genome shotgun (WGS) entry which is preliminary data.</text>
</comment>
<evidence type="ECO:0000256" key="2">
    <source>
        <dbReference type="ARBA" id="ARBA00022737"/>
    </source>
</evidence>
<proteinExistence type="predicted"/>
<dbReference type="AlphaFoldDB" id="A0A832R8H6"/>
<protein>
    <recommendedName>
        <fullName evidence="3">EF-hand domain-containing protein</fullName>
    </recommendedName>
</protein>
<dbReference type="PROSITE" id="PS50012">
    <property type="entry name" value="RCC1_3"/>
    <property type="match status" value="6"/>
</dbReference>
<keyword evidence="1" id="KW-0344">Guanine-nucleotide releasing factor</keyword>
<dbReference type="GO" id="GO:0005509">
    <property type="term" value="F:calcium ion binding"/>
    <property type="evidence" value="ECO:0007669"/>
    <property type="project" value="InterPro"/>
</dbReference>
<sequence>MRDKKAIPFFVLSFLFLTAFSVLIYTVNRGDSFDSRSKASILELPEEYKKADFNGDGKVSMVDFGLWLTYFRNFKSNGYGYKEIDAGSGTTCSLDSNGQAYCWGYNEYGQLGNGESGEDADRNMPVIVKQGAIPSSVTLTSIKAGGMHTCGLGGNGKAYCWGRNKNGQLGCGDNADSNTPVAVKPGVIPSTVKLTGISTGYIHSCGLGNDGRAYCWGSNYYGALGNGDNVDSNTPVAVKLGEIPSTVKLISINTGSYHTCGLGNNGQTYCWGQNTNGQLGNGNYETSNIPVAVKPGAIPSTVKLTSIRTGGFHTCGLGNDGRAYCWGFNGEGALGNGGNKNSNMPVAVEHDGVLSGITLTSIYAGVMHTCGLGDNGQAYCWGWNKNGQLGDGSNKNSNTPVVVKQGEISSTVKLKSINAEDVHTCGLGDNGQTYCWGHNGFGQLGNGGNTSSNTPVEVKQGEYLLHGDLNDDSRISMEDFRIWLDIYRKCKDQP</sequence>
<dbReference type="PANTHER" id="PTHR45982">
    <property type="entry name" value="REGULATOR OF CHROMOSOME CONDENSATION"/>
    <property type="match status" value="1"/>
</dbReference>
<gene>
    <name evidence="4" type="ORF">GX533_00730</name>
</gene>
<evidence type="ECO:0000256" key="1">
    <source>
        <dbReference type="ARBA" id="ARBA00022658"/>
    </source>
</evidence>
<dbReference type="InterPro" id="IPR009091">
    <property type="entry name" value="RCC1/BLIP-II"/>
</dbReference>
<dbReference type="InterPro" id="IPR000408">
    <property type="entry name" value="Reg_chr_condens"/>
</dbReference>
<dbReference type="Proteomes" id="UP000576550">
    <property type="component" value="Unassembled WGS sequence"/>
</dbReference>
<evidence type="ECO:0000259" key="3">
    <source>
        <dbReference type="PROSITE" id="PS50222"/>
    </source>
</evidence>
<dbReference type="Pfam" id="PF25390">
    <property type="entry name" value="WD40_RLD"/>
    <property type="match status" value="1"/>
</dbReference>
<dbReference type="InterPro" id="IPR051553">
    <property type="entry name" value="Ran_GTPase-activating"/>
</dbReference>
<accession>A0A832R8H6</accession>
<dbReference type="PRINTS" id="PR00633">
    <property type="entry name" value="RCCNDNSATION"/>
</dbReference>
<organism evidence="4 5">
    <name type="scientific">Candidatus Dojkabacteria bacterium</name>
    <dbReference type="NCBI Taxonomy" id="2099670"/>
    <lineage>
        <taxon>Bacteria</taxon>
        <taxon>Candidatus Dojkabacteria</taxon>
    </lineage>
</organism>
<dbReference type="Pfam" id="PF13540">
    <property type="entry name" value="RCC1_2"/>
    <property type="match status" value="1"/>
</dbReference>